<evidence type="ECO:0000256" key="3">
    <source>
        <dbReference type="ARBA" id="ARBA00004370"/>
    </source>
</evidence>
<evidence type="ECO:0000256" key="5">
    <source>
        <dbReference type="ARBA" id="ARBA00023128"/>
    </source>
</evidence>
<reference evidence="9 10" key="1">
    <citation type="submission" date="2020-07" db="EMBL/GenBank/DDBJ databases">
        <title>Trichoderma asperellum IC-1 whole genome shotgun sequence.</title>
        <authorList>
            <person name="Kanamasa S."/>
            <person name="Takahashi H."/>
        </authorList>
    </citation>
    <scope>NUCLEOTIDE SEQUENCE [LARGE SCALE GENOMIC DNA]</scope>
    <source>
        <strain evidence="9 10">IC-1</strain>
    </source>
</reference>
<dbReference type="GO" id="GO:0005783">
    <property type="term" value="C:endoplasmic reticulum"/>
    <property type="evidence" value="ECO:0007669"/>
    <property type="project" value="UniProtKB-SubCell"/>
</dbReference>
<dbReference type="SUPFAM" id="SSF56112">
    <property type="entry name" value="Protein kinase-like (PK-like)"/>
    <property type="match status" value="1"/>
</dbReference>
<keyword evidence="6 7" id="KW-0472">Membrane</keyword>
<evidence type="ECO:0000256" key="4">
    <source>
        <dbReference type="ARBA" id="ARBA00022824"/>
    </source>
</evidence>
<keyword evidence="4" id="KW-0256">Endoplasmic reticulum</keyword>
<dbReference type="PANTHER" id="PTHR48182">
    <property type="entry name" value="PROTEIN SERAC1"/>
    <property type="match status" value="1"/>
</dbReference>
<evidence type="ECO:0000313" key="9">
    <source>
        <dbReference type="EMBL" id="GFP59630.1"/>
    </source>
</evidence>
<evidence type="ECO:0000256" key="7">
    <source>
        <dbReference type="SAM" id="Phobius"/>
    </source>
</evidence>
<dbReference type="Gene3D" id="3.40.50.1820">
    <property type="entry name" value="alpha/beta hydrolase"/>
    <property type="match status" value="1"/>
</dbReference>
<comment type="subcellular location">
    <subcellularLocation>
        <location evidence="2">Endoplasmic reticulum</location>
    </subcellularLocation>
    <subcellularLocation>
        <location evidence="3">Membrane</location>
    </subcellularLocation>
    <subcellularLocation>
        <location evidence="1">Mitochondrion</location>
    </subcellularLocation>
</comment>
<evidence type="ECO:0000256" key="1">
    <source>
        <dbReference type="ARBA" id="ARBA00004173"/>
    </source>
</evidence>
<dbReference type="GO" id="GO:0016020">
    <property type="term" value="C:membrane"/>
    <property type="evidence" value="ECO:0007669"/>
    <property type="project" value="UniProtKB-SubCell"/>
</dbReference>
<dbReference type="GO" id="GO:0005739">
    <property type="term" value="C:mitochondrion"/>
    <property type="evidence" value="ECO:0007669"/>
    <property type="project" value="UniProtKB-SubCell"/>
</dbReference>
<accession>A0A6V8R504</accession>
<evidence type="ECO:0000313" key="10">
    <source>
        <dbReference type="Proteomes" id="UP000517252"/>
    </source>
</evidence>
<evidence type="ECO:0000256" key="6">
    <source>
        <dbReference type="ARBA" id="ARBA00023136"/>
    </source>
</evidence>
<proteinExistence type="predicted"/>
<comment type="caution">
    <text evidence="9">The sequence shown here is derived from an EMBL/GenBank/DDBJ whole genome shotgun (WGS) entry which is preliminary data.</text>
</comment>
<dbReference type="Pfam" id="PF12697">
    <property type="entry name" value="Abhydrolase_6"/>
    <property type="match status" value="1"/>
</dbReference>
<dbReference type="InterPro" id="IPR029058">
    <property type="entry name" value="AB_hydrolase_fold"/>
</dbReference>
<sequence>MKKKKKKKKKSSNHQRIIAVHGLGGNWLKTWRADDGAIWLRDRLPQLLAEKSIHARILSYGYDADFIFTNTINDIEIVARDLLNQVDGARTTQEQRKAPIIFVAHSLGGLVVKAVSCALPAFNKAWVENIHYQNIVDRAAGCVFLSVPHRGADLACWARNAATIMRALSGLGNKRLVRAISRSSEEWKKVGWDVVFRAADISIATVQRKLSSNSLDDELAGSDNFIPEQYSVDTLAPRFLDRKGILFYGRIVKFQTWWLQSPRRWRRIRVSVAGVFNRDDPLDITQTKLLYMLLNLTRGGVPLLNFLLGHYLVEQDLSGWETSINIIASSPRGFLDVLGLNFLSSNFSIEARSQDMSGDSIKRSQRILQLGCHTYRDGNIAMEARLSGLTCKVEPDDYSIPSFFFEIEAFRKLHGCKRISEFVGVVLDDNQRYIKSFLRAWEPHTVTDLLRQSVKASKPIPWPIREKWAKQIIEAVSVAHSNTVILGRLHLGYFGVNDQNNISLLHIRNEPPARIRGWSPPECRNEHFTPTRESDIYQLGLLLWLLTDFSAAIPSSKYSFLKETVFWDRRVRPDTTYEGRLIDLPPCQPYVPLYYQAIIKMCRQELPSDRKAASELLLHFPGRSLNCQSTAYYHRLVYGDIQNSPWVSLRQRIG</sequence>
<dbReference type="Proteomes" id="UP000517252">
    <property type="component" value="Unassembled WGS sequence"/>
</dbReference>
<organism evidence="9 10">
    <name type="scientific">Trichoderma asperellum</name>
    <name type="common">Filamentous fungus</name>
    <dbReference type="NCBI Taxonomy" id="101201"/>
    <lineage>
        <taxon>Eukaryota</taxon>
        <taxon>Fungi</taxon>
        <taxon>Dikarya</taxon>
        <taxon>Ascomycota</taxon>
        <taxon>Pezizomycotina</taxon>
        <taxon>Sordariomycetes</taxon>
        <taxon>Hypocreomycetidae</taxon>
        <taxon>Hypocreales</taxon>
        <taxon>Hypocreaceae</taxon>
        <taxon>Trichoderma</taxon>
    </lineage>
</organism>
<dbReference type="Gene3D" id="1.10.510.10">
    <property type="entry name" value="Transferase(Phosphotransferase) domain 1"/>
    <property type="match status" value="1"/>
</dbReference>
<dbReference type="SUPFAM" id="SSF53474">
    <property type="entry name" value="alpha/beta-Hydrolases"/>
    <property type="match status" value="1"/>
</dbReference>
<dbReference type="AlphaFoldDB" id="A0A6V8R504"/>
<gene>
    <name evidence="9" type="ORF">TASIC1_0014005200</name>
</gene>
<dbReference type="OrthoDB" id="7464126at2759"/>
<evidence type="ECO:0000259" key="8">
    <source>
        <dbReference type="Pfam" id="PF12697"/>
    </source>
</evidence>
<keyword evidence="7" id="KW-1133">Transmembrane helix</keyword>
<protein>
    <recommendedName>
        <fullName evidence="8">AB hydrolase-1 domain-containing protein</fullName>
    </recommendedName>
</protein>
<dbReference type="PANTHER" id="PTHR48182:SF2">
    <property type="entry name" value="PROTEIN SERAC1"/>
    <property type="match status" value="1"/>
</dbReference>
<feature type="domain" description="AB hydrolase-1" evidence="8">
    <location>
        <begin position="17"/>
        <end position="281"/>
    </location>
</feature>
<dbReference type="InterPro" id="IPR052374">
    <property type="entry name" value="SERAC1"/>
</dbReference>
<feature type="transmembrane region" description="Helical" evidence="7">
    <location>
        <begin position="100"/>
        <end position="122"/>
    </location>
</feature>
<name>A0A6V8R504_TRIAP</name>
<dbReference type="InterPro" id="IPR011009">
    <property type="entry name" value="Kinase-like_dom_sf"/>
</dbReference>
<dbReference type="InterPro" id="IPR000073">
    <property type="entry name" value="AB_hydrolase_1"/>
</dbReference>
<keyword evidence="5" id="KW-0496">Mitochondrion</keyword>
<dbReference type="EMBL" id="BLZH01000014">
    <property type="protein sequence ID" value="GFP59630.1"/>
    <property type="molecule type" value="Genomic_DNA"/>
</dbReference>
<keyword evidence="7" id="KW-0812">Transmembrane</keyword>
<evidence type="ECO:0000256" key="2">
    <source>
        <dbReference type="ARBA" id="ARBA00004240"/>
    </source>
</evidence>